<comment type="similarity">
    <text evidence="2">Belongs to the SusD family.</text>
</comment>
<dbReference type="Proteomes" id="UP000306808">
    <property type="component" value="Unassembled WGS sequence"/>
</dbReference>
<evidence type="ECO:0000259" key="6">
    <source>
        <dbReference type="Pfam" id="PF07980"/>
    </source>
</evidence>
<evidence type="ECO:0000256" key="5">
    <source>
        <dbReference type="ARBA" id="ARBA00023237"/>
    </source>
</evidence>
<evidence type="ECO:0000313" key="9">
    <source>
        <dbReference type="Proteomes" id="UP000306808"/>
    </source>
</evidence>
<feature type="domain" description="RagB/SusD" evidence="6">
    <location>
        <begin position="314"/>
        <end position="632"/>
    </location>
</feature>
<evidence type="ECO:0000256" key="2">
    <source>
        <dbReference type="ARBA" id="ARBA00006275"/>
    </source>
</evidence>
<dbReference type="Pfam" id="PF14322">
    <property type="entry name" value="SusD-like_3"/>
    <property type="match status" value="1"/>
</dbReference>
<evidence type="ECO:0000313" key="8">
    <source>
        <dbReference type="EMBL" id="TJZ63279.1"/>
    </source>
</evidence>
<reference evidence="8 9" key="1">
    <citation type="submission" date="2019-04" db="EMBL/GenBank/DDBJ databases">
        <title>Sphingobacterium olei sp. nov., isolated from oil-contaminated soil.</title>
        <authorList>
            <person name="Liu B."/>
        </authorList>
    </citation>
    <scope>NUCLEOTIDE SEQUENCE [LARGE SCALE GENOMIC DNA]</scope>
    <source>
        <strain evidence="8 9">HAL-9</strain>
    </source>
</reference>
<dbReference type="Gene3D" id="1.25.40.390">
    <property type="match status" value="1"/>
</dbReference>
<evidence type="ECO:0000259" key="7">
    <source>
        <dbReference type="Pfam" id="PF14322"/>
    </source>
</evidence>
<dbReference type="RefSeq" id="WP_136899822.1">
    <property type="nucleotide sequence ID" value="NZ_SUME01000001.1"/>
</dbReference>
<organism evidence="8 9">
    <name type="scientific">Sphingobacterium olei</name>
    <dbReference type="NCBI Taxonomy" id="2571155"/>
    <lineage>
        <taxon>Bacteria</taxon>
        <taxon>Pseudomonadati</taxon>
        <taxon>Bacteroidota</taxon>
        <taxon>Sphingobacteriia</taxon>
        <taxon>Sphingobacteriales</taxon>
        <taxon>Sphingobacteriaceae</taxon>
        <taxon>Sphingobacterium</taxon>
    </lineage>
</organism>
<dbReference type="AlphaFoldDB" id="A0A4U0P7D7"/>
<dbReference type="PROSITE" id="PS51257">
    <property type="entry name" value="PROKAR_LIPOPROTEIN"/>
    <property type="match status" value="1"/>
</dbReference>
<sequence length="632" mass="72572">MKKYIISIINSFLLLTLLLGCQKYLDVVPDNVATIDNAFAMRAQAEKFLYTCYSYMPRDANGHENPAFSGADEIWRRPNSAGEMWNIARGMQNIVNPFGNGYWNNMFRALRDCNIFLENINRVPDIEESERNRWIAEVKVLKAYYHFYLVRMYGPIPMVKVNLPIDATTEMVRVHRDPVDSCFNYMVQLLDEAAIDNNLPDEIVDPSRYGRITTPIALSLKAKILVTAASPLFNGNTDQAALRNLDGTQLFNQEVSLKKWQDAAEACREAIEISEANGIELYYFQGNVAQGTLSDTIRTQLSIRNSLAQRWNGEVIWANTQSQSDALQLLANIGGLNPAYGDNVSSSQALGPPLKIVEMFYSKNGVPINEDKSWDYAGRYGLKRATEKDKLYVRTSYTTANLHFDREPRFYADLAFDGGVWYGQGRYDDKKPDDLFYLMAKSKQLHGQGDPTFGIVTGYLIKKIIHYQNVEGHVREYSVNPYPWPIIRLADLYLMYAEALNEAEGPVADVFTYVDRVRERAGLLPVAESWDTHSTRPDKYTTINGMREIIQQERMIELAFEGHRFWDLRRWKLAVQTLNAPIRSWDLIQESAEAYYRPKVIWNQTFSNRDYFWPISENNVTVNPNLVQNLGW</sequence>
<proteinExistence type="inferred from homology"/>
<gene>
    <name evidence="8" type="ORF">FAZ15_03070</name>
</gene>
<dbReference type="GO" id="GO:0009279">
    <property type="term" value="C:cell outer membrane"/>
    <property type="evidence" value="ECO:0007669"/>
    <property type="project" value="UniProtKB-SubCell"/>
</dbReference>
<comment type="caution">
    <text evidence="8">The sequence shown here is derived from an EMBL/GenBank/DDBJ whole genome shotgun (WGS) entry which is preliminary data.</text>
</comment>
<dbReference type="InterPro" id="IPR011990">
    <property type="entry name" value="TPR-like_helical_dom_sf"/>
</dbReference>
<keyword evidence="9" id="KW-1185">Reference proteome</keyword>
<feature type="domain" description="SusD-like N-terminal" evidence="7">
    <location>
        <begin position="23"/>
        <end position="203"/>
    </location>
</feature>
<keyword evidence="3" id="KW-0732">Signal</keyword>
<evidence type="ECO:0000256" key="3">
    <source>
        <dbReference type="ARBA" id="ARBA00022729"/>
    </source>
</evidence>
<dbReference type="InterPro" id="IPR033985">
    <property type="entry name" value="SusD-like_N"/>
</dbReference>
<dbReference type="OrthoDB" id="608091at2"/>
<accession>A0A4U0P7D7</accession>
<evidence type="ECO:0000256" key="4">
    <source>
        <dbReference type="ARBA" id="ARBA00023136"/>
    </source>
</evidence>
<dbReference type="InterPro" id="IPR012944">
    <property type="entry name" value="SusD_RagB_dom"/>
</dbReference>
<keyword evidence="4" id="KW-0472">Membrane</keyword>
<comment type="subcellular location">
    <subcellularLocation>
        <location evidence="1">Cell outer membrane</location>
    </subcellularLocation>
</comment>
<keyword evidence="5" id="KW-0998">Cell outer membrane</keyword>
<dbReference type="Pfam" id="PF07980">
    <property type="entry name" value="SusD_RagB"/>
    <property type="match status" value="1"/>
</dbReference>
<protein>
    <submittedName>
        <fullName evidence="8">RagB/SusD family nutrient uptake outer membrane protein</fullName>
    </submittedName>
</protein>
<dbReference type="SUPFAM" id="SSF48452">
    <property type="entry name" value="TPR-like"/>
    <property type="match status" value="1"/>
</dbReference>
<dbReference type="EMBL" id="SUME01000001">
    <property type="protein sequence ID" value="TJZ63279.1"/>
    <property type="molecule type" value="Genomic_DNA"/>
</dbReference>
<evidence type="ECO:0000256" key="1">
    <source>
        <dbReference type="ARBA" id="ARBA00004442"/>
    </source>
</evidence>
<name>A0A4U0P7D7_9SPHI</name>